<dbReference type="SFLD" id="SFLDG01082">
    <property type="entry name" value="B12-binding_domain_containing"/>
    <property type="match status" value="1"/>
</dbReference>
<evidence type="ECO:0000259" key="17">
    <source>
        <dbReference type="PROSITE" id="PS51918"/>
    </source>
</evidence>
<dbReference type="NCBIfam" id="TIGR01579">
    <property type="entry name" value="MiaB-like-C"/>
    <property type="match status" value="1"/>
</dbReference>
<dbReference type="GO" id="GO:0051539">
    <property type="term" value="F:4 iron, 4 sulfur cluster binding"/>
    <property type="evidence" value="ECO:0007669"/>
    <property type="project" value="UniProtKB-KW"/>
</dbReference>
<evidence type="ECO:0000256" key="12">
    <source>
        <dbReference type="ARBA" id="ARBA00031213"/>
    </source>
</evidence>
<dbReference type="Pfam" id="PF04055">
    <property type="entry name" value="Radical_SAM"/>
    <property type="match status" value="1"/>
</dbReference>
<evidence type="ECO:0000256" key="9">
    <source>
        <dbReference type="ARBA" id="ARBA00022723"/>
    </source>
</evidence>
<keyword evidence="11" id="KW-0411">Iron-sulfur</keyword>
<comment type="catalytic activity">
    <reaction evidence="13">
        <text>N(6)-L-threonylcarbamoyladenosine(37) in tRNA + (sulfur carrier)-SH + AH2 + 2 S-adenosyl-L-methionine = 2-methylsulfanyl-N(6)-L-threonylcarbamoyladenosine(37) in tRNA + (sulfur carrier)-H + 5'-deoxyadenosine + L-methionine + A + S-adenosyl-L-homocysteine + 2 H(+)</text>
        <dbReference type="Rhea" id="RHEA:37075"/>
        <dbReference type="Rhea" id="RHEA-COMP:10163"/>
        <dbReference type="Rhea" id="RHEA-COMP:11092"/>
        <dbReference type="Rhea" id="RHEA-COMP:14737"/>
        <dbReference type="Rhea" id="RHEA-COMP:14739"/>
        <dbReference type="ChEBI" id="CHEBI:13193"/>
        <dbReference type="ChEBI" id="CHEBI:15378"/>
        <dbReference type="ChEBI" id="CHEBI:17319"/>
        <dbReference type="ChEBI" id="CHEBI:17499"/>
        <dbReference type="ChEBI" id="CHEBI:29917"/>
        <dbReference type="ChEBI" id="CHEBI:57844"/>
        <dbReference type="ChEBI" id="CHEBI:57856"/>
        <dbReference type="ChEBI" id="CHEBI:59789"/>
        <dbReference type="ChEBI" id="CHEBI:64428"/>
        <dbReference type="ChEBI" id="CHEBI:74418"/>
        <dbReference type="ChEBI" id="CHEBI:74420"/>
        <dbReference type="EC" id="2.8.4.5"/>
    </reaction>
</comment>
<dbReference type="InterPro" id="IPR058240">
    <property type="entry name" value="rSAM_sf"/>
</dbReference>
<evidence type="ECO:0000256" key="1">
    <source>
        <dbReference type="ARBA" id="ARBA00001966"/>
    </source>
</evidence>
<dbReference type="CDD" id="cd01335">
    <property type="entry name" value="Radical_SAM"/>
    <property type="match status" value="1"/>
</dbReference>
<dbReference type="InterPro" id="IPR020612">
    <property type="entry name" value="Methylthiotransferase_CS"/>
</dbReference>
<evidence type="ECO:0000256" key="14">
    <source>
        <dbReference type="ARBA" id="ARBA00061574"/>
    </source>
</evidence>
<dbReference type="InterPro" id="IPR007197">
    <property type="entry name" value="rSAM"/>
</dbReference>
<keyword evidence="4" id="KW-0004">4Fe-4S</keyword>
<evidence type="ECO:0000256" key="10">
    <source>
        <dbReference type="ARBA" id="ARBA00023004"/>
    </source>
</evidence>
<dbReference type="STRING" id="321763.SAMN04488692_104104"/>
<evidence type="ECO:0000256" key="7">
    <source>
        <dbReference type="ARBA" id="ARBA00022691"/>
    </source>
</evidence>
<dbReference type="EC" id="2.8.4.5" evidence="3"/>
<organism evidence="18 19">
    <name type="scientific">Halarsenatibacter silvermanii</name>
    <dbReference type="NCBI Taxonomy" id="321763"/>
    <lineage>
        <taxon>Bacteria</taxon>
        <taxon>Bacillati</taxon>
        <taxon>Bacillota</taxon>
        <taxon>Clostridia</taxon>
        <taxon>Halanaerobiales</taxon>
        <taxon>Halarsenatibacteraceae</taxon>
        <taxon>Halarsenatibacter</taxon>
    </lineage>
</organism>
<keyword evidence="10" id="KW-0408">Iron</keyword>
<dbReference type="FunFam" id="3.80.30.20:FF:000001">
    <property type="entry name" value="tRNA-2-methylthio-N(6)-dimethylallyladenosine synthase 2"/>
    <property type="match status" value="1"/>
</dbReference>
<keyword evidence="5" id="KW-0963">Cytoplasm</keyword>
<dbReference type="PROSITE" id="PS51449">
    <property type="entry name" value="MTTASE_N"/>
    <property type="match status" value="1"/>
</dbReference>
<dbReference type="PROSITE" id="PS51918">
    <property type="entry name" value="RADICAL_SAM"/>
    <property type="match status" value="1"/>
</dbReference>
<dbReference type="InterPro" id="IPR023404">
    <property type="entry name" value="rSAM_horseshoe"/>
</dbReference>
<comment type="cofactor">
    <cofactor evidence="1">
        <name>[4Fe-4S] cluster</name>
        <dbReference type="ChEBI" id="CHEBI:49883"/>
    </cofactor>
</comment>
<dbReference type="Gene3D" id="3.80.30.20">
    <property type="entry name" value="tm_1862 like domain"/>
    <property type="match status" value="1"/>
</dbReference>
<dbReference type="Gene3D" id="3.40.50.12160">
    <property type="entry name" value="Methylthiotransferase, N-terminal domain"/>
    <property type="match status" value="1"/>
</dbReference>
<dbReference type="InterPro" id="IPR038135">
    <property type="entry name" value="Methylthiotransferase_N_sf"/>
</dbReference>
<dbReference type="EMBL" id="FNGO01000004">
    <property type="protein sequence ID" value="SDL41566.1"/>
    <property type="molecule type" value="Genomic_DNA"/>
</dbReference>
<reference evidence="18 19" key="1">
    <citation type="submission" date="2016-10" db="EMBL/GenBank/DDBJ databases">
        <authorList>
            <person name="de Groot N.N."/>
        </authorList>
    </citation>
    <scope>NUCLEOTIDE SEQUENCE [LARGE SCALE GENOMIC DNA]</scope>
    <source>
        <strain evidence="18 19">SLAS-1</strain>
    </source>
</reference>
<dbReference type="InterPro" id="IPR013848">
    <property type="entry name" value="Methylthiotransferase_N"/>
</dbReference>
<protein>
    <recommendedName>
        <fullName evidence="15">Threonylcarbamoyladenosine tRNA methylthiotransferase MtaB</fullName>
        <ecNumber evidence="3">2.8.4.5</ecNumber>
    </recommendedName>
    <alternativeName>
        <fullName evidence="12">tRNA-t(6)A37 methylthiotransferase</fullName>
    </alternativeName>
</protein>
<dbReference type="NCBIfam" id="TIGR00089">
    <property type="entry name" value="MiaB/RimO family radical SAM methylthiotransferase"/>
    <property type="match status" value="1"/>
</dbReference>
<feature type="domain" description="Radical SAM core" evidence="17">
    <location>
        <begin position="148"/>
        <end position="379"/>
    </location>
</feature>
<accession>A0A1G9JWA5</accession>
<evidence type="ECO:0000256" key="2">
    <source>
        <dbReference type="ARBA" id="ARBA00002399"/>
    </source>
</evidence>
<name>A0A1G9JWA5_9FIRM</name>
<dbReference type="InterPro" id="IPR005839">
    <property type="entry name" value="Methylthiotransferase"/>
</dbReference>
<keyword evidence="7" id="KW-0949">S-adenosyl-L-methionine</keyword>
<evidence type="ECO:0000256" key="11">
    <source>
        <dbReference type="ARBA" id="ARBA00023014"/>
    </source>
</evidence>
<evidence type="ECO:0000259" key="16">
    <source>
        <dbReference type="PROSITE" id="PS51449"/>
    </source>
</evidence>
<dbReference type="GO" id="GO:0046872">
    <property type="term" value="F:metal ion binding"/>
    <property type="evidence" value="ECO:0007669"/>
    <property type="project" value="UniProtKB-KW"/>
</dbReference>
<evidence type="ECO:0000256" key="5">
    <source>
        <dbReference type="ARBA" id="ARBA00022490"/>
    </source>
</evidence>
<comment type="similarity">
    <text evidence="14">Belongs to the methylthiotransferase family. MtaB subfamily.</text>
</comment>
<dbReference type="PANTHER" id="PTHR11918">
    <property type="entry name" value="RADICAL SAM PROTEINS"/>
    <property type="match status" value="1"/>
</dbReference>
<evidence type="ECO:0000313" key="19">
    <source>
        <dbReference type="Proteomes" id="UP000199476"/>
    </source>
</evidence>
<dbReference type="FunFam" id="3.40.50.12160:FF:000004">
    <property type="entry name" value="Threonylcarbamoyladenosine tRNA methylthiotransferase MtaB"/>
    <property type="match status" value="1"/>
</dbReference>
<evidence type="ECO:0000256" key="4">
    <source>
        <dbReference type="ARBA" id="ARBA00022485"/>
    </source>
</evidence>
<dbReference type="Proteomes" id="UP000199476">
    <property type="component" value="Unassembled WGS sequence"/>
</dbReference>
<keyword evidence="6 18" id="KW-0808">Transferase</keyword>
<dbReference type="SUPFAM" id="SSF102114">
    <property type="entry name" value="Radical SAM enzymes"/>
    <property type="match status" value="1"/>
</dbReference>
<dbReference type="InterPro" id="IPR006467">
    <property type="entry name" value="MiaB-like_bact"/>
</dbReference>
<dbReference type="GO" id="GO:0035598">
    <property type="term" value="F:tRNA (N(6)-L-threonylcarbamoyladenosine(37)-C(2))-methylthiotransferase activity"/>
    <property type="evidence" value="ECO:0007669"/>
    <property type="project" value="UniProtKB-EC"/>
</dbReference>
<keyword evidence="8" id="KW-0819">tRNA processing</keyword>
<dbReference type="SFLD" id="SFLDS00029">
    <property type="entry name" value="Radical_SAM"/>
    <property type="match status" value="1"/>
</dbReference>
<dbReference type="PROSITE" id="PS01278">
    <property type="entry name" value="MTTASE_RADICAL"/>
    <property type="match status" value="1"/>
</dbReference>
<evidence type="ECO:0000256" key="6">
    <source>
        <dbReference type="ARBA" id="ARBA00022679"/>
    </source>
</evidence>
<keyword evidence="19" id="KW-1185">Reference proteome</keyword>
<comment type="function">
    <text evidence="2">Catalyzes the methylthiolation of N6-threonylcarbamoyladenosine (t(6)A), leading to the formation of 2-methylthio-N6-threonylcarbamoyladenosine (ms(2)t(6)A) at position 37 in tRNAs that read codons beginning with adenine.</text>
</comment>
<dbReference type="SFLD" id="SFLDG01061">
    <property type="entry name" value="methylthiotransferase"/>
    <property type="match status" value="1"/>
</dbReference>
<dbReference type="Pfam" id="PF00919">
    <property type="entry name" value="UPF0004"/>
    <property type="match status" value="1"/>
</dbReference>
<evidence type="ECO:0000313" key="18">
    <source>
        <dbReference type="EMBL" id="SDL41566.1"/>
    </source>
</evidence>
<evidence type="ECO:0000256" key="3">
    <source>
        <dbReference type="ARBA" id="ARBA00013273"/>
    </source>
</evidence>
<dbReference type="SMART" id="SM00729">
    <property type="entry name" value="Elp3"/>
    <property type="match status" value="1"/>
</dbReference>
<dbReference type="PANTHER" id="PTHR11918:SF45">
    <property type="entry name" value="THREONYLCARBAMOYLADENOSINE TRNA METHYLTHIOTRANSFERASE"/>
    <property type="match status" value="1"/>
</dbReference>
<keyword evidence="9" id="KW-0479">Metal-binding</keyword>
<feature type="domain" description="MTTase N-terminal" evidence="16">
    <location>
        <begin position="10"/>
        <end position="123"/>
    </location>
</feature>
<dbReference type="InterPro" id="IPR006638">
    <property type="entry name" value="Elp3/MiaA/NifB-like_rSAM"/>
</dbReference>
<dbReference type="AlphaFoldDB" id="A0A1G9JWA5"/>
<dbReference type="RefSeq" id="WP_089758582.1">
    <property type="nucleotide sequence ID" value="NZ_FNGO01000004.1"/>
</dbReference>
<evidence type="ECO:0000256" key="8">
    <source>
        <dbReference type="ARBA" id="ARBA00022694"/>
    </source>
</evidence>
<evidence type="ECO:0000256" key="15">
    <source>
        <dbReference type="ARBA" id="ARBA00069898"/>
    </source>
</evidence>
<dbReference type="OrthoDB" id="9805215at2"/>
<gene>
    <name evidence="18" type="ORF">SAMN04488692_104104</name>
</gene>
<proteinExistence type="inferred from homology"/>
<evidence type="ECO:0000256" key="13">
    <source>
        <dbReference type="ARBA" id="ARBA00051661"/>
    </source>
</evidence>
<sequence length="447" mass="51332">MKVSDMRNQPRIAVYNLGCKVNEYEAEALIDQFRRAGYKPVDFSEAAEIYVINSCAVTTSAASKSRKMARRASRRGGENSIVIVAGCYSQSTPGEVEEIDEVDYLVGSSDKDRLVELIEEISADRSWLAPRKNYEKIDEYPELEVREVERRTRANIKIQDGCDQFCSYCIIPLARGKKRSREPESVLEEFERLKTQNVKEFILTGIHLGAYGDDFSDDRDHLQELLQQILGKKGDFRIRLSSLEALEVSRELVELIGESEKFCRHLHLPLQSGSNRVLSRMNRPYRVEDFTQKINMIRDIVPEIAITSDVMVGFPGETEEDFERTVKTVEKLEFSDIHVFSYSSRPGTKAASMSDEVDSRIKKERSKILRQLGKKLSRKYKKRFLKKTLRVLFEREKDGGSFSGYSDNYLRIRVESEKTLKNKFSKVKLKKLSSDEGELKGALIENP</sequence>